<proteinExistence type="predicted"/>
<dbReference type="PROSITE" id="PS51257">
    <property type="entry name" value="PROKAR_LIPOPROTEIN"/>
    <property type="match status" value="1"/>
</dbReference>
<reference evidence="1 2" key="1">
    <citation type="submission" date="2018-08" db="EMBL/GenBank/DDBJ databases">
        <title>Genome analysis of the thermophilic bacterium of the candidate phylum Aminicenantes from deep subsurface aquifer revealed its physiology and ecological role.</title>
        <authorList>
            <person name="Kadnikov V.V."/>
            <person name="Mardanov A.V."/>
            <person name="Beletsky A.V."/>
            <person name="Karnachuk O.V."/>
            <person name="Ravin N.V."/>
        </authorList>
    </citation>
    <scope>NUCLEOTIDE SEQUENCE [LARGE SCALE GENOMIC DNA]</scope>
    <source>
        <strain evidence="1">BY38</strain>
    </source>
</reference>
<protein>
    <submittedName>
        <fullName evidence="1">Uncharacterized protein</fullName>
    </submittedName>
</protein>
<dbReference type="Proteomes" id="UP000257323">
    <property type="component" value="Unassembled WGS sequence"/>
</dbReference>
<dbReference type="EMBL" id="QUAH01000004">
    <property type="protein sequence ID" value="RFT16247.1"/>
    <property type="molecule type" value="Genomic_DNA"/>
</dbReference>
<dbReference type="AlphaFoldDB" id="A0A3E2BNN3"/>
<evidence type="ECO:0000313" key="1">
    <source>
        <dbReference type="EMBL" id="RFT16247.1"/>
    </source>
</evidence>
<accession>A0A3E2BNN3</accession>
<name>A0A3E2BNN3_9BACT</name>
<organism evidence="1 2">
    <name type="scientific">Candidatus Saccharicenans subterraneus</name>
    <dbReference type="NCBI Taxonomy" id="2508984"/>
    <lineage>
        <taxon>Bacteria</taxon>
        <taxon>Candidatus Aminicenantota</taxon>
        <taxon>Candidatus Aminicenantia</taxon>
        <taxon>Candidatus Aminicenantales</taxon>
        <taxon>Candidatus Saccharicenantaceae</taxon>
        <taxon>Candidatus Saccharicenans</taxon>
    </lineage>
</organism>
<sequence>MKNKKYFSPASLLLIFLILLLSGCIERQPIRGLAVNAIFGDRVLTDDLVTRLKVKYITTSSFQPFDRDFRVVAVATRQDRVLFRENLEPETPPLKWQAGRVYEVERYLYFPAIIDPFNPGMVSGLKVEFRIVLENGSGGEPIILYSRIIKLLPRPADSPDVVFMEGWKKVSRLPAGPGLPLSEYWTGERAVCLLKNTGRPAILMIKGRNYSDQVAVSLYLDEGLFDEFKLGPGEFRKIYPIGPFPTASDPELRLTIAVDRTIPLNKVYPDSAESSPVGLKIEKVYFR</sequence>
<evidence type="ECO:0000313" key="2">
    <source>
        <dbReference type="Proteomes" id="UP000257323"/>
    </source>
</evidence>
<gene>
    <name evidence="1" type="ORF">OP8BY_1851</name>
</gene>
<comment type="caution">
    <text evidence="1">The sequence shown here is derived from an EMBL/GenBank/DDBJ whole genome shotgun (WGS) entry which is preliminary data.</text>
</comment>